<keyword evidence="3" id="KW-1185">Reference proteome</keyword>
<dbReference type="InterPro" id="IPR003343">
    <property type="entry name" value="Big_2"/>
</dbReference>
<dbReference type="Proteomes" id="UP001490816">
    <property type="component" value="Unassembled WGS sequence"/>
</dbReference>
<dbReference type="PROSITE" id="PS50853">
    <property type="entry name" value="FN3"/>
    <property type="match status" value="1"/>
</dbReference>
<dbReference type="SUPFAM" id="SSF49373">
    <property type="entry name" value="Invasin/intimin cell-adhesion fragments"/>
    <property type="match status" value="1"/>
</dbReference>
<evidence type="ECO:0000259" key="1">
    <source>
        <dbReference type="PROSITE" id="PS50853"/>
    </source>
</evidence>
<name>A0ABV1F979_9FIRM</name>
<dbReference type="InterPro" id="IPR036116">
    <property type="entry name" value="FN3_sf"/>
</dbReference>
<evidence type="ECO:0000313" key="2">
    <source>
        <dbReference type="EMBL" id="MEQ2468887.1"/>
    </source>
</evidence>
<dbReference type="PANTHER" id="PTHR45661:SF3">
    <property type="entry name" value="IG-LIKE DOMAIN-CONTAINING PROTEIN"/>
    <property type="match status" value="1"/>
</dbReference>
<dbReference type="InterPro" id="IPR008964">
    <property type="entry name" value="Invasin/intimin_cell_adhesion"/>
</dbReference>
<comment type="caution">
    <text evidence="2">The sequence shown here is derived from an EMBL/GenBank/DDBJ whole genome shotgun (WGS) entry which is preliminary data.</text>
</comment>
<organism evidence="2 3">
    <name type="scientific">Ruminococcoides intestinale</name>
    <dbReference type="NCBI Taxonomy" id="3133162"/>
    <lineage>
        <taxon>Bacteria</taxon>
        <taxon>Bacillati</taxon>
        <taxon>Bacillota</taxon>
        <taxon>Clostridia</taxon>
        <taxon>Eubacteriales</taxon>
        <taxon>Oscillospiraceae</taxon>
        <taxon>Ruminococcoides</taxon>
    </lineage>
</organism>
<dbReference type="SMART" id="SM00635">
    <property type="entry name" value="BID_2"/>
    <property type="match status" value="1"/>
</dbReference>
<dbReference type="Gene3D" id="2.60.40.1080">
    <property type="match status" value="1"/>
</dbReference>
<dbReference type="EMBL" id="JBBMEZ010000002">
    <property type="protein sequence ID" value="MEQ2468887.1"/>
    <property type="molecule type" value="Genomic_DNA"/>
</dbReference>
<dbReference type="SMART" id="SM00060">
    <property type="entry name" value="FN3"/>
    <property type="match status" value="3"/>
</dbReference>
<dbReference type="SUPFAM" id="SSF52058">
    <property type="entry name" value="L domain-like"/>
    <property type="match status" value="1"/>
</dbReference>
<dbReference type="Gene3D" id="3.80.10.10">
    <property type="entry name" value="Ribonuclease Inhibitor"/>
    <property type="match status" value="3"/>
</dbReference>
<dbReference type="Pfam" id="PF13306">
    <property type="entry name" value="LRR_5"/>
    <property type="match status" value="1"/>
</dbReference>
<dbReference type="InterPro" id="IPR003961">
    <property type="entry name" value="FN3_dom"/>
</dbReference>
<dbReference type="PANTHER" id="PTHR45661">
    <property type="entry name" value="SURFACE ANTIGEN"/>
    <property type="match status" value="1"/>
</dbReference>
<dbReference type="SUPFAM" id="SSF49265">
    <property type="entry name" value="Fibronectin type III"/>
    <property type="match status" value="2"/>
</dbReference>
<evidence type="ECO:0000313" key="3">
    <source>
        <dbReference type="Proteomes" id="UP001490816"/>
    </source>
</evidence>
<sequence length="691" mass="75223">MRTKVKKLTSVIFAVVMMLGILTIAPLTVSAATYGDFEYTLEDDYTCTITKYNGSAANVTIPSTIYGNKVCKIGNGAFSENLNIKSVYIPNTVTYIGWYAFENCSYLSKVTFSSKLKYIGYCSFSNTAVQSVTIPNGVTDLDEAAFAFCKKLASVNIPNTVKTIGRQCFRECASLVNITIPNSVTKIGYCGFQDCIKLKSVSIGSGLNDFDTQNIFGFIFTGCTALESITVSSSNNNCSSANGVMYNKKKTEILVYPQAKKDTTYTVPSTINTLYGVSTNNNPYLKTVIIPASVTDIKDNAVGYIEDGWDYNKVSGFTIKGYKGTAAERYARNNDFNFVQLQVVPTSVALNKTTLTLDTGKTLNLKATVYPSNAANKKCTWRSSNTSVATVDSNGKVTAKASGTATITVKTSNGKTATCKVTVSLPTPQITSLANTTGGIKISWNKVDGAYGYRLYYKPVSGGWKRFKDTTATSFTDSGVVPNKTETYTIRCIDKNGNTISGFNSTGWSKKYTPAAPTISKLDITTGGIKLSWNKIAGVYGYRLYYKPASGGWKRFKDTTATSFTDSGVSPNRTETYTIRCIDKNGNTVSGFYSRGWSKKYTPVAPTITRLSNTSKGVSVTWNKIAGVYGYRLYRKYDGGSWTKVKDTTSTSFTDSGAKKGKKATYTVRCIDRKGKTVSGFNSKGWSITRK</sequence>
<accession>A0ABV1F979</accession>
<dbReference type="InterPro" id="IPR032675">
    <property type="entry name" value="LRR_dom_sf"/>
</dbReference>
<dbReference type="InterPro" id="IPR013783">
    <property type="entry name" value="Ig-like_fold"/>
</dbReference>
<gene>
    <name evidence="2" type="ORF">WMO39_00880</name>
</gene>
<reference evidence="2 3" key="1">
    <citation type="submission" date="2024-03" db="EMBL/GenBank/DDBJ databases">
        <title>Human intestinal bacterial collection.</title>
        <authorList>
            <person name="Pauvert C."/>
            <person name="Hitch T.C.A."/>
            <person name="Clavel T."/>
        </authorList>
    </citation>
    <scope>NUCLEOTIDE SEQUENCE [LARGE SCALE GENOMIC DNA]</scope>
    <source>
        <strain evidence="2 3">CLA-JM-H38</strain>
    </source>
</reference>
<feature type="domain" description="Fibronectin type-III" evidence="1">
    <location>
        <begin position="513"/>
        <end position="605"/>
    </location>
</feature>
<protein>
    <submittedName>
        <fullName evidence="2">Leucine-rich repeat protein</fullName>
    </submittedName>
</protein>
<proteinExistence type="predicted"/>
<dbReference type="Pfam" id="PF02368">
    <property type="entry name" value="Big_2"/>
    <property type="match status" value="1"/>
</dbReference>
<dbReference type="InterPro" id="IPR053139">
    <property type="entry name" value="Surface_bspA-like"/>
</dbReference>
<dbReference type="InterPro" id="IPR026906">
    <property type="entry name" value="LRR_5"/>
</dbReference>
<dbReference type="RefSeq" id="WP_367285869.1">
    <property type="nucleotide sequence ID" value="NZ_JBBMEZ010000002.1"/>
</dbReference>
<dbReference type="Gene3D" id="2.60.40.10">
    <property type="entry name" value="Immunoglobulins"/>
    <property type="match status" value="3"/>
</dbReference>